<evidence type="ECO:0000313" key="1">
    <source>
        <dbReference type="EMBL" id="NNH75284.1"/>
    </source>
</evidence>
<gene>
    <name evidence="1" type="ORF">HLB23_36455</name>
</gene>
<organism evidence="1 2">
    <name type="scientific">Nocardia uniformis</name>
    <dbReference type="NCBI Taxonomy" id="53432"/>
    <lineage>
        <taxon>Bacteria</taxon>
        <taxon>Bacillati</taxon>
        <taxon>Actinomycetota</taxon>
        <taxon>Actinomycetes</taxon>
        <taxon>Mycobacteriales</taxon>
        <taxon>Nocardiaceae</taxon>
        <taxon>Nocardia</taxon>
    </lineage>
</organism>
<proteinExistence type="predicted"/>
<dbReference type="AlphaFoldDB" id="A0A849C9F6"/>
<dbReference type="Proteomes" id="UP000586827">
    <property type="component" value="Unassembled WGS sequence"/>
</dbReference>
<comment type="caution">
    <text evidence="1">The sequence shown here is derived from an EMBL/GenBank/DDBJ whole genome shotgun (WGS) entry which is preliminary data.</text>
</comment>
<keyword evidence="2" id="KW-1185">Reference proteome</keyword>
<accession>A0A849C9F6</accession>
<name>A0A849C9F6_9NOCA</name>
<protein>
    <submittedName>
        <fullName evidence="1">Uncharacterized protein</fullName>
    </submittedName>
</protein>
<sequence>MRVDPAALEQTAKGITGMIDALAEVGIKETAASGRGLSLLALSALEAGKASVQTEFESYTERWSWGVRALVQAGNEIARALGLSAGRYQAMDAKAEEMFKVLWTNLAGNPHLTRDEVAARDWGDTFSDNPFNHIRNADYSRESFDRAALVSQMNSEIVAAVGPQALANLNAGNPAALLTDSDGQPAPGWNTGAAAQVEAIQQKYAPLLNPQGSQGE</sequence>
<dbReference type="EMBL" id="JABELX010000020">
    <property type="protein sequence ID" value="NNH75284.1"/>
    <property type="molecule type" value="Genomic_DNA"/>
</dbReference>
<reference evidence="1 2" key="1">
    <citation type="submission" date="2020-05" db="EMBL/GenBank/DDBJ databases">
        <title>MicrobeNet Type strains.</title>
        <authorList>
            <person name="Nicholson A.C."/>
        </authorList>
    </citation>
    <scope>NUCLEOTIDE SEQUENCE [LARGE SCALE GENOMIC DNA]</scope>
    <source>
        <strain evidence="1 2">JCM 3224</strain>
    </source>
</reference>
<evidence type="ECO:0000313" key="2">
    <source>
        <dbReference type="Proteomes" id="UP000586827"/>
    </source>
</evidence>